<proteinExistence type="predicted"/>
<feature type="non-terminal residue" evidence="2">
    <location>
        <position position="1"/>
    </location>
</feature>
<comment type="caution">
    <text evidence="2">The sequence shown here is derived from an EMBL/GenBank/DDBJ whole genome shotgun (WGS) entry which is preliminary data.</text>
</comment>
<evidence type="ECO:0000259" key="1">
    <source>
        <dbReference type="Pfam" id="PF16367"/>
    </source>
</evidence>
<accession>A0ABV0V3H9</accession>
<gene>
    <name evidence="2" type="primary">CPEB3_1</name>
    <name evidence="2" type="ORF">ILYODFUR_008562</name>
</gene>
<dbReference type="InterPro" id="IPR012677">
    <property type="entry name" value="Nucleotide-bd_a/b_plait_sf"/>
</dbReference>
<dbReference type="InterPro" id="IPR035979">
    <property type="entry name" value="RBD_domain_sf"/>
</dbReference>
<sequence>RIGLNFHHPGADHILPLNTRSYGRRRGRSCLFPFEDGFLDDGHGDPSLTPGLNSPTRCQNGERMERYSRKVFVGGLPPDIDEDEITNSFRRYGHLVVDWPHKAESKSYFPPKGNSGLLGRSLSLLVIEVCNNKYRSRCIICKDSYCSVVLSSSWANLQVSVS</sequence>
<evidence type="ECO:0000313" key="2">
    <source>
        <dbReference type="EMBL" id="MEQ2251210.1"/>
    </source>
</evidence>
<name>A0ABV0V3H9_9TELE</name>
<dbReference type="InterPro" id="IPR000504">
    <property type="entry name" value="RRM_dom"/>
</dbReference>
<keyword evidence="3" id="KW-1185">Reference proteome</keyword>
<organism evidence="2 3">
    <name type="scientific">Ilyodon furcidens</name>
    <name type="common">goldbreast splitfin</name>
    <dbReference type="NCBI Taxonomy" id="33524"/>
    <lineage>
        <taxon>Eukaryota</taxon>
        <taxon>Metazoa</taxon>
        <taxon>Chordata</taxon>
        <taxon>Craniata</taxon>
        <taxon>Vertebrata</taxon>
        <taxon>Euteleostomi</taxon>
        <taxon>Actinopterygii</taxon>
        <taxon>Neopterygii</taxon>
        <taxon>Teleostei</taxon>
        <taxon>Neoteleostei</taxon>
        <taxon>Acanthomorphata</taxon>
        <taxon>Ovalentaria</taxon>
        <taxon>Atherinomorphae</taxon>
        <taxon>Cyprinodontiformes</taxon>
        <taxon>Goodeidae</taxon>
        <taxon>Ilyodon</taxon>
    </lineage>
</organism>
<evidence type="ECO:0000313" key="3">
    <source>
        <dbReference type="Proteomes" id="UP001482620"/>
    </source>
</evidence>
<dbReference type="Proteomes" id="UP001482620">
    <property type="component" value="Unassembled WGS sequence"/>
</dbReference>
<dbReference type="PANTHER" id="PTHR12566:SF7">
    <property type="entry name" value="CYTOPLASMIC POLYADENYLATION ELEMENT-BINDING PROTEIN 3"/>
    <property type="match status" value="1"/>
</dbReference>
<protein>
    <submittedName>
        <fullName evidence="2">Cytoplasmic polyadenylation element-binding protein 3</fullName>
    </submittedName>
</protein>
<feature type="domain" description="RRM" evidence="1">
    <location>
        <begin position="68"/>
        <end position="115"/>
    </location>
</feature>
<dbReference type="Gene3D" id="3.30.70.330">
    <property type="match status" value="1"/>
</dbReference>
<reference evidence="2 3" key="1">
    <citation type="submission" date="2021-06" db="EMBL/GenBank/DDBJ databases">
        <authorList>
            <person name="Palmer J.M."/>
        </authorList>
    </citation>
    <scope>NUCLEOTIDE SEQUENCE [LARGE SCALE GENOMIC DNA]</scope>
    <source>
        <strain evidence="3">if_2019</strain>
        <tissue evidence="2">Muscle</tissue>
    </source>
</reference>
<dbReference type="SUPFAM" id="SSF54928">
    <property type="entry name" value="RNA-binding domain, RBD"/>
    <property type="match status" value="1"/>
</dbReference>
<dbReference type="Pfam" id="PF16367">
    <property type="entry name" value="RRM_7"/>
    <property type="match status" value="1"/>
</dbReference>
<dbReference type="InterPro" id="IPR034819">
    <property type="entry name" value="CPEB"/>
</dbReference>
<dbReference type="PANTHER" id="PTHR12566">
    <property type="entry name" value="CYTOPLASMIC POLYADENYLATION ELEMENT BINDING PROTEIN CPEB"/>
    <property type="match status" value="1"/>
</dbReference>
<dbReference type="EMBL" id="JAHRIQ010093263">
    <property type="protein sequence ID" value="MEQ2251210.1"/>
    <property type="molecule type" value="Genomic_DNA"/>
</dbReference>